<dbReference type="EMBL" id="RAWB01000740">
    <property type="protein sequence ID" value="RKH40753.1"/>
    <property type="molecule type" value="Genomic_DNA"/>
</dbReference>
<reference evidence="3" key="1">
    <citation type="submission" date="2018-09" db="EMBL/GenBank/DDBJ databases">
        <authorList>
            <person name="Livingstone P.G."/>
            <person name="Whitworth D.E."/>
        </authorList>
    </citation>
    <scope>NUCLEOTIDE SEQUENCE [LARGE SCALE GENOMIC DNA]</scope>
    <source>
        <strain evidence="3">CA051B</strain>
    </source>
</reference>
<dbReference type="RefSeq" id="WP_120648175.1">
    <property type="nucleotide sequence ID" value="NZ_RAWB01000740.1"/>
</dbReference>
<proteinExistence type="predicted"/>
<sequence>MYTHAVLVPFTPDPTDEGQQEVVSLAKGLLERIRAHPTKLKNQTRRVYKKVLRLGDEREGLDLKQVPFDSTHSTLYVTAHGNPDVIGTRGPISISPERLARKLAEAGMPKTITDLKVMTCNSGWGWRKYGYLGSANTAHLLEDEPQGTSTTTVDEEPGPQEAASQFTIHIPESGTSQVPEMKLEATSVPVPDEQQPDGEVVPDAEEEDPMKRPGKPRSLTFYVRRLCIALYERGYTHLRVHGYIGYTGEAKKKGHHSFVTAKLGSSQMIRASLSRVTVQGQFGWTIQEPRERIKVK</sequence>
<comment type="caution">
    <text evidence="2">The sequence shown here is derived from an EMBL/GenBank/DDBJ whole genome shotgun (WGS) entry which is preliminary data.</text>
</comment>
<feature type="compositionally biased region" description="Acidic residues" evidence="1">
    <location>
        <begin position="194"/>
        <end position="208"/>
    </location>
</feature>
<dbReference type="AlphaFoldDB" id="A0A3A8N9Z1"/>
<organism evidence="2 3">
    <name type="scientific">Corallococcus llansteffanensis</name>
    <dbReference type="NCBI Taxonomy" id="2316731"/>
    <lineage>
        <taxon>Bacteria</taxon>
        <taxon>Pseudomonadati</taxon>
        <taxon>Myxococcota</taxon>
        <taxon>Myxococcia</taxon>
        <taxon>Myxococcales</taxon>
        <taxon>Cystobacterineae</taxon>
        <taxon>Myxococcaceae</taxon>
        <taxon>Corallococcus</taxon>
    </lineage>
</organism>
<name>A0A3A8N9Z1_9BACT</name>
<accession>A0A3A8N9Z1</accession>
<protein>
    <submittedName>
        <fullName evidence="2">Uncharacterized protein</fullName>
    </submittedName>
</protein>
<evidence type="ECO:0000256" key="1">
    <source>
        <dbReference type="SAM" id="MobiDB-lite"/>
    </source>
</evidence>
<dbReference type="Proteomes" id="UP000272888">
    <property type="component" value="Unassembled WGS sequence"/>
</dbReference>
<evidence type="ECO:0000313" key="2">
    <source>
        <dbReference type="EMBL" id="RKH40753.1"/>
    </source>
</evidence>
<evidence type="ECO:0000313" key="3">
    <source>
        <dbReference type="Proteomes" id="UP000272888"/>
    </source>
</evidence>
<feature type="region of interest" description="Disordered" evidence="1">
    <location>
        <begin position="187"/>
        <end position="213"/>
    </location>
</feature>
<gene>
    <name evidence="2" type="ORF">D7V93_39300</name>
</gene>
<keyword evidence="3" id="KW-1185">Reference proteome</keyword>